<dbReference type="Pfam" id="PF10787">
    <property type="entry name" value="YfmQ"/>
    <property type="match status" value="1"/>
</dbReference>
<organism evidence="1 2">
    <name type="scientific">Neobacillus niacini</name>
    <dbReference type="NCBI Taxonomy" id="86668"/>
    <lineage>
        <taxon>Bacteria</taxon>
        <taxon>Bacillati</taxon>
        <taxon>Bacillota</taxon>
        <taxon>Bacilli</taxon>
        <taxon>Bacillales</taxon>
        <taxon>Bacillaceae</taxon>
        <taxon>Neobacillus</taxon>
    </lineage>
</organism>
<protein>
    <recommendedName>
        <fullName evidence="3">YfmQ family protein</fullName>
    </recommendedName>
</protein>
<dbReference type="Proteomes" id="UP000548423">
    <property type="component" value="Unassembled WGS sequence"/>
</dbReference>
<dbReference type="InterPro" id="IPR019723">
    <property type="entry name" value="Uncharacterised_YfmQ"/>
</dbReference>
<gene>
    <name evidence="1" type="ORF">F4694_003823</name>
</gene>
<accession>A0A852TIH8</accession>
<evidence type="ECO:0008006" key="3">
    <source>
        <dbReference type="Google" id="ProtNLM"/>
    </source>
</evidence>
<dbReference type="AlphaFoldDB" id="A0A852TIH8"/>
<reference evidence="2" key="2">
    <citation type="submission" date="2020-08" db="EMBL/GenBank/DDBJ databases">
        <title>The Agave Microbiome: Exploring the role of microbial communities in plant adaptations to desert environments.</title>
        <authorList>
            <person name="Partida-Martinez L.P."/>
        </authorList>
    </citation>
    <scope>NUCLEOTIDE SEQUENCE [LARGE SCALE GENOMIC DNA]</scope>
    <source>
        <strain evidence="2">AT2.8</strain>
    </source>
</reference>
<proteinExistence type="predicted"/>
<reference evidence="2" key="1">
    <citation type="submission" date="2020-07" db="EMBL/GenBank/DDBJ databases">
        <authorList>
            <person name="Partida-Martinez L."/>
            <person name="Huntemann M."/>
            <person name="Clum A."/>
            <person name="Wang J."/>
            <person name="Palaniappan K."/>
            <person name="Ritter S."/>
            <person name="Chen I.-M."/>
            <person name="Stamatis D."/>
            <person name="Reddy T."/>
            <person name="O'Malley R."/>
            <person name="Daum C."/>
            <person name="Shapiro N."/>
            <person name="Ivanova N."/>
            <person name="Kyrpides N."/>
            <person name="Woyke T."/>
        </authorList>
    </citation>
    <scope>NUCLEOTIDE SEQUENCE [LARGE SCALE GENOMIC DNA]</scope>
    <source>
        <strain evidence="2">AT2.8</strain>
    </source>
</reference>
<evidence type="ECO:0000313" key="1">
    <source>
        <dbReference type="EMBL" id="NYE07038.1"/>
    </source>
</evidence>
<evidence type="ECO:0000313" key="2">
    <source>
        <dbReference type="Proteomes" id="UP000548423"/>
    </source>
</evidence>
<sequence length="151" mass="17581">MTWTIALSVLLGIVLKMVMSPPSAVVEWIFSRFALHQKLNSKDVTVTYIEKLLEEEEKIRLIENFNEATFLKQYDIFPGKENLFLHPETNVAPFVINLKRGENDSRIFVYCLTDYVYVVKQSYKKVIAYNLRSENLQNSTLSDRVITKDVI</sequence>
<comment type="caution">
    <text evidence="1">The sequence shown here is derived from an EMBL/GenBank/DDBJ whole genome shotgun (WGS) entry which is preliminary data.</text>
</comment>
<dbReference type="EMBL" id="JACCBX010000008">
    <property type="protein sequence ID" value="NYE07038.1"/>
    <property type="molecule type" value="Genomic_DNA"/>
</dbReference>
<name>A0A852TIH8_9BACI</name>